<feature type="compositionally biased region" description="Low complexity" evidence="1">
    <location>
        <begin position="491"/>
        <end position="501"/>
    </location>
</feature>
<dbReference type="Pfam" id="PF00650">
    <property type="entry name" value="CRAL_TRIO"/>
    <property type="match status" value="1"/>
</dbReference>
<dbReference type="InterPro" id="IPR051026">
    <property type="entry name" value="PI/PC_transfer"/>
</dbReference>
<evidence type="ECO:0000259" key="2">
    <source>
        <dbReference type="PROSITE" id="PS50191"/>
    </source>
</evidence>
<gene>
    <name evidence="3" type="ORF">BCIN_12g05780</name>
</gene>
<feature type="region of interest" description="Disordered" evidence="1">
    <location>
        <begin position="455"/>
        <end position="560"/>
    </location>
</feature>
<dbReference type="SUPFAM" id="SSF52087">
    <property type="entry name" value="CRAL/TRIO domain"/>
    <property type="match status" value="1"/>
</dbReference>
<dbReference type="InterPro" id="IPR036273">
    <property type="entry name" value="CRAL/TRIO_N_dom_sf"/>
</dbReference>
<dbReference type="VEuPathDB" id="FungiDB:Bcin12g05780"/>
<protein>
    <recommendedName>
        <fullName evidence="2">CRAL-TRIO domain-containing protein</fullName>
    </recommendedName>
</protein>
<dbReference type="PANTHER" id="PTHR45657:SF3">
    <property type="entry name" value="TRANSPORTER, PUTATIVE (AFU_ORTHOLOGUE AFUA_5G09260)-RELATED"/>
    <property type="match status" value="1"/>
</dbReference>
<dbReference type="Proteomes" id="UP000001798">
    <property type="component" value="Chromosome 12"/>
</dbReference>
<reference evidence="3 4" key="1">
    <citation type="journal article" date="2011" name="PLoS Genet.">
        <title>Genomic analysis of the necrotrophic fungal pathogens Sclerotinia sclerotiorum and Botrytis cinerea.</title>
        <authorList>
            <person name="Amselem J."/>
            <person name="Cuomo C.A."/>
            <person name="van Kan J.A."/>
            <person name="Viaud M."/>
            <person name="Benito E.P."/>
            <person name="Couloux A."/>
            <person name="Coutinho P.M."/>
            <person name="de Vries R.P."/>
            <person name="Dyer P.S."/>
            <person name="Fillinger S."/>
            <person name="Fournier E."/>
            <person name="Gout L."/>
            <person name="Hahn M."/>
            <person name="Kohn L."/>
            <person name="Lapalu N."/>
            <person name="Plummer K.M."/>
            <person name="Pradier J.M."/>
            <person name="Quevillon E."/>
            <person name="Sharon A."/>
            <person name="Simon A."/>
            <person name="ten Have A."/>
            <person name="Tudzynski B."/>
            <person name="Tudzynski P."/>
            <person name="Wincker P."/>
            <person name="Andrew M."/>
            <person name="Anthouard V."/>
            <person name="Beever R.E."/>
            <person name="Beffa R."/>
            <person name="Benoit I."/>
            <person name="Bouzid O."/>
            <person name="Brault B."/>
            <person name="Chen Z."/>
            <person name="Choquer M."/>
            <person name="Collemare J."/>
            <person name="Cotton P."/>
            <person name="Danchin E.G."/>
            <person name="Da Silva C."/>
            <person name="Gautier A."/>
            <person name="Giraud C."/>
            <person name="Giraud T."/>
            <person name="Gonzalez C."/>
            <person name="Grossetete S."/>
            <person name="Guldener U."/>
            <person name="Henrissat B."/>
            <person name="Howlett B.J."/>
            <person name="Kodira C."/>
            <person name="Kretschmer M."/>
            <person name="Lappartient A."/>
            <person name="Leroch M."/>
            <person name="Levis C."/>
            <person name="Mauceli E."/>
            <person name="Neuveglise C."/>
            <person name="Oeser B."/>
            <person name="Pearson M."/>
            <person name="Poulain J."/>
            <person name="Poussereau N."/>
            <person name="Quesneville H."/>
            <person name="Rascle C."/>
            <person name="Schumacher J."/>
            <person name="Segurens B."/>
            <person name="Sexton A."/>
            <person name="Silva E."/>
            <person name="Sirven C."/>
            <person name="Soanes D.M."/>
            <person name="Talbot N.J."/>
            <person name="Templeton M."/>
            <person name="Yandava C."/>
            <person name="Yarden O."/>
            <person name="Zeng Q."/>
            <person name="Rollins J.A."/>
            <person name="Lebrun M.H."/>
            <person name="Dickman M."/>
        </authorList>
    </citation>
    <scope>NUCLEOTIDE SEQUENCE [LARGE SCALE GENOMIC DNA]</scope>
    <source>
        <strain evidence="3 4">B05.10</strain>
    </source>
</reference>
<evidence type="ECO:0000313" key="4">
    <source>
        <dbReference type="Proteomes" id="UP000001798"/>
    </source>
</evidence>
<feature type="compositionally biased region" description="Polar residues" evidence="1">
    <location>
        <begin position="522"/>
        <end position="537"/>
    </location>
</feature>
<dbReference type="KEGG" id="bfu:BCIN_12g05780"/>
<dbReference type="CDD" id="cd00170">
    <property type="entry name" value="SEC14"/>
    <property type="match status" value="1"/>
</dbReference>
<dbReference type="Pfam" id="PF03765">
    <property type="entry name" value="CRAL_TRIO_N"/>
    <property type="match status" value="1"/>
</dbReference>
<dbReference type="SUPFAM" id="SSF46938">
    <property type="entry name" value="CRAL/TRIO N-terminal domain"/>
    <property type="match status" value="1"/>
</dbReference>
<evidence type="ECO:0000256" key="1">
    <source>
        <dbReference type="SAM" id="MobiDB-lite"/>
    </source>
</evidence>
<dbReference type="Gene3D" id="3.40.525.10">
    <property type="entry name" value="CRAL-TRIO lipid binding domain"/>
    <property type="match status" value="1"/>
</dbReference>
<keyword evidence="4" id="KW-1185">Reference proteome</keyword>
<sequence>MSSGPAHRVQSAVVEYGFPQGHLGHLTTEEEAALNNFKVVCAEKGLYKPGNGSDEPASHEDATLLRFLRARRFIVVDALKQFSETEEWRKENELDQLYETIDLEHYEETRRLYPQWIGRRDRRGIPVYVFEVSYLTGKRMSAYEKSAVDTHTKSKQDGKTSGKLLRLFALYENLTRFVMPLCTALTDRDHPRTPITQSNNIVDISGVGLKQFWNLRGHMQDASTLATAHYPETLDRIFIIGAPSFFPTVWGWIKKWFDPITTSKIFIISQNDVKSTLEAFIEPRNIPKKYGGELDFEFGDMPTLDPALEAVTTWNNSGSFPAGPMYWVNTKDRESIQAIAVGSSEKKERREEVCTVKKTIKDDDNMGTIATDATTETPLPVQSETLEVPGATATPAVINTTSGTASPLNQGIPIDDLAVENGELVSGSRPELETFHTAQDGLAKLSIASPPADEVLVNGTTESPHTTTTANILDPNLNHDGAGAGAGAGAGVAAEAPVAGELSKATTQQESIHDEVPALPMSPTSVAGGSETSSTPGASDKKDKRKSLLGGLKGKLTGHH</sequence>
<dbReference type="SMART" id="SM01100">
    <property type="entry name" value="CRAL_TRIO_N"/>
    <property type="match status" value="1"/>
</dbReference>
<dbReference type="SMART" id="SM00516">
    <property type="entry name" value="SEC14"/>
    <property type="match status" value="1"/>
</dbReference>
<dbReference type="InterPro" id="IPR001251">
    <property type="entry name" value="CRAL-TRIO_dom"/>
</dbReference>
<proteinExistence type="predicted"/>
<dbReference type="EMBL" id="CP009816">
    <property type="protein sequence ID" value="ATZ56040.1"/>
    <property type="molecule type" value="Genomic_DNA"/>
</dbReference>
<dbReference type="InterPro" id="IPR036865">
    <property type="entry name" value="CRAL-TRIO_dom_sf"/>
</dbReference>
<dbReference type="Gene3D" id="1.10.8.20">
    <property type="entry name" value="N-terminal domain of phosphatidylinositol transfer protein sec14p"/>
    <property type="match status" value="1"/>
</dbReference>
<dbReference type="OrthoDB" id="30289at2759"/>
<reference evidence="3 4" key="3">
    <citation type="journal article" date="2017" name="Mol. Plant Pathol.">
        <title>A gapless genome sequence of the fungus Botrytis cinerea.</title>
        <authorList>
            <person name="Van Kan J.A."/>
            <person name="Stassen J.H."/>
            <person name="Mosbach A."/>
            <person name="Van Der Lee T.A."/>
            <person name="Faino L."/>
            <person name="Farmer A.D."/>
            <person name="Papasotiriou D.G."/>
            <person name="Zhou S."/>
            <person name="Seidl M.F."/>
            <person name="Cottam E."/>
            <person name="Edel D."/>
            <person name="Hahn M."/>
            <person name="Schwartz D.C."/>
            <person name="Dietrich R.A."/>
            <person name="Widdison S."/>
            <person name="Scalliet G."/>
        </authorList>
    </citation>
    <scope>NUCLEOTIDE SEQUENCE [LARGE SCALE GENOMIC DNA]</scope>
    <source>
        <strain evidence="3 4">B05.10</strain>
    </source>
</reference>
<dbReference type="PANTHER" id="PTHR45657">
    <property type="entry name" value="CRAL-TRIO DOMAIN-CONTAINING PROTEIN YKL091C-RELATED"/>
    <property type="match status" value="1"/>
</dbReference>
<dbReference type="PROSITE" id="PS50191">
    <property type="entry name" value="CRAL_TRIO"/>
    <property type="match status" value="1"/>
</dbReference>
<dbReference type="GeneID" id="5431764"/>
<feature type="domain" description="CRAL-TRIO" evidence="2">
    <location>
        <begin position="105"/>
        <end position="298"/>
    </location>
</feature>
<organism evidence="3 4">
    <name type="scientific">Botryotinia fuckeliana (strain B05.10)</name>
    <name type="common">Noble rot fungus</name>
    <name type="synonym">Botrytis cinerea</name>
    <dbReference type="NCBI Taxonomy" id="332648"/>
    <lineage>
        <taxon>Eukaryota</taxon>
        <taxon>Fungi</taxon>
        <taxon>Dikarya</taxon>
        <taxon>Ascomycota</taxon>
        <taxon>Pezizomycotina</taxon>
        <taxon>Leotiomycetes</taxon>
        <taxon>Helotiales</taxon>
        <taxon>Sclerotiniaceae</taxon>
        <taxon>Botrytis</taxon>
    </lineage>
</organism>
<feature type="compositionally biased region" description="Polar residues" evidence="1">
    <location>
        <begin position="458"/>
        <end position="471"/>
    </location>
</feature>
<dbReference type="RefSeq" id="XP_024552346.1">
    <property type="nucleotide sequence ID" value="XM_024696535.1"/>
</dbReference>
<dbReference type="InterPro" id="IPR011074">
    <property type="entry name" value="CRAL/TRIO_N_dom"/>
</dbReference>
<dbReference type="AlphaFoldDB" id="A0A384JZN1"/>
<name>A0A384JZN1_BOTFB</name>
<reference evidence="3 4" key="2">
    <citation type="journal article" date="2012" name="Eukaryot. Cell">
        <title>Genome update of Botrytis cinerea strains B05.10 and T4.</title>
        <authorList>
            <person name="Staats M."/>
            <person name="van Kan J.A."/>
        </authorList>
    </citation>
    <scope>NUCLEOTIDE SEQUENCE [LARGE SCALE GENOMIC DNA]</scope>
    <source>
        <strain evidence="3 4">B05.10</strain>
    </source>
</reference>
<evidence type="ECO:0000313" key="3">
    <source>
        <dbReference type="EMBL" id="ATZ56040.1"/>
    </source>
</evidence>
<accession>A0A384JZN1</accession>